<dbReference type="EMBL" id="HBUE01018999">
    <property type="protein sequence ID" value="CAG6451699.1"/>
    <property type="molecule type" value="Transcribed_RNA"/>
</dbReference>
<dbReference type="EMBL" id="HBUE01018997">
    <property type="protein sequence ID" value="CAG6451698.1"/>
    <property type="molecule type" value="Transcribed_RNA"/>
</dbReference>
<protein>
    <submittedName>
        <fullName evidence="2">(northern house mosquito) hypothetical protein</fullName>
    </submittedName>
</protein>
<dbReference type="AlphaFoldDB" id="A0A8D8HFL4"/>
<evidence type="ECO:0000313" key="2">
    <source>
        <dbReference type="EMBL" id="CAG6533763.1"/>
    </source>
</evidence>
<dbReference type="EMBL" id="HBUE01316013">
    <property type="protein sequence ID" value="CAG6585661.1"/>
    <property type="molecule type" value="Transcribed_RNA"/>
</dbReference>
<dbReference type="EMBL" id="HBUE01209611">
    <property type="protein sequence ID" value="CAG6533763.1"/>
    <property type="molecule type" value="Transcribed_RNA"/>
</dbReference>
<feature type="region of interest" description="Disordered" evidence="1">
    <location>
        <begin position="58"/>
        <end position="87"/>
    </location>
</feature>
<sequence>MDLRWPSAGRPPFRQTTTTNLRRTVALGDHPGRTMAARFPVRSVPNVPAGSLTTVPAVESAPWTTTRVPWQRRQQQPRPLPAPPTGWWTRTCPWAAAPAVPSSGWDPRRGTLWTICTCRITSSP</sequence>
<proteinExistence type="predicted"/>
<accession>A0A8D8HFL4</accession>
<evidence type="ECO:0000256" key="1">
    <source>
        <dbReference type="SAM" id="MobiDB-lite"/>
    </source>
</evidence>
<feature type="compositionally biased region" description="Low complexity" evidence="1">
    <location>
        <begin position="62"/>
        <end position="77"/>
    </location>
</feature>
<reference evidence="2" key="1">
    <citation type="submission" date="2021-05" db="EMBL/GenBank/DDBJ databases">
        <authorList>
            <person name="Alioto T."/>
            <person name="Alioto T."/>
            <person name="Gomez Garrido J."/>
        </authorList>
    </citation>
    <scope>NUCLEOTIDE SEQUENCE</scope>
</reference>
<name>A0A8D8HFL4_CULPI</name>
<organism evidence="2">
    <name type="scientific">Culex pipiens</name>
    <name type="common">House mosquito</name>
    <dbReference type="NCBI Taxonomy" id="7175"/>
    <lineage>
        <taxon>Eukaryota</taxon>
        <taxon>Metazoa</taxon>
        <taxon>Ecdysozoa</taxon>
        <taxon>Arthropoda</taxon>
        <taxon>Hexapoda</taxon>
        <taxon>Insecta</taxon>
        <taxon>Pterygota</taxon>
        <taxon>Neoptera</taxon>
        <taxon>Endopterygota</taxon>
        <taxon>Diptera</taxon>
        <taxon>Nematocera</taxon>
        <taxon>Culicoidea</taxon>
        <taxon>Culicidae</taxon>
        <taxon>Culicinae</taxon>
        <taxon>Culicini</taxon>
        <taxon>Culex</taxon>
        <taxon>Culex</taxon>
    </lineage>
</organism>